<dbReference type="InterPro" id="IPR025269">
    <property type="entry name" value="SAM-like_dom"/>
</dbReference>
<evidence type="ECO:0000256" key="4">
    <source>
        <dbReference type="PROSITE-ProRule" id="PRU01248"/>
    </source>
</evidence>
<dbReference type="PANTHER" id="PTHR30349:SF41">
    <property type="entry name" value="INTEGRASE_RECOMBINASE PROTEIN MJ0367-RELATED"/>
    <property type="match status" value="1"/>
</dbReference>
<evidence type="ECO:0000259" key="6">
    <source>
        <dbReference type="PROSITE" id="PS51900"/>
    </source>
</evidence>
<feature type="domain" description="Core-binding (CB)" evidence="6">
    <location>
        <begin position="41"/>
        <end position="132"/>
    </location>
</feature>
<dbReference type="InterPro" id="IPR050090">
    <property type="entry name" value="Tyrosine_recombinase_XerCD"/>
</dbReference>
<dbReference type="Gene3D" id="1.10.443.10">
    <property type="entry name" value="Intergrase catalytic core"/>
    <property type="match status" value="1"/>
</dbReference>
<dbReference type="InterPro" id="IPR011010">
    <property type="entry name" value="DNA_brk_join_enz"/>
</dbReference>
<dbReference type="InterPro" id="IPR010998">
    <property type="entry name" value="Integrase_recombinase_N"/>
</dbReference>
<comment type="caution">
    <text evidence="7">The sequence shown here is derived from an EMBL/GenBank/DDBJ whole genome shotgun (WGS) entry which is preliminary data.</text>
</comment>
<dbReference type="PROSITE" id="PS51898">
    <property type="entry name" value="TYR_RECOMBINASE"/>
    <property type="match status" value="1"/>
</dbReference>
<dbReference type="PANTHER" id="PTHR30349">
    <property type="entry name" value="PHAGE INTEGRASE-RELATED"/>
    <property type="match status" value="1"/>
</dbReference>
<name>A0A366EIC6_9BACI</name>
<dbReference type="InterPro" id="IPR013762">
    <property type="entry name" value="Integrase-like_cat_sf"/>
</dbReference>
<dbReference type="PROSITE" id="PS51900">
    <property type="entry name" value="CB"/>
    <property type="match status" value="1"/>
</dbReference>
<evidence type="ECO:0000313" key="8">
    <source>
        <dbReference type="Proteomes" id="UP000252118"/>
    </source>
</evidence>
<dbReference type="GO" id="GO:0006310">
    <property type="term" value="P:DNA recombination"/>
    <property type="evidence" value="ECO:0007669"/>
    <property type="project" value="UniProtKB-KW"/>
</dbReference>
<dbReference type="CDD" id="cd00397">
    <property type="entry name" value="DNA_BRE_C"/>
    <property type="match status" value="1"/>
</dbReference>
<dbReference type="Gene3D" id="1.10.150.130">
    <property type="match status" value="1"/>
</dbReference>
<dbReference type="RefSeq" id="WP_181778219.1">
    <property type="nucleotide sequence ID" value="NZ_QNRJ01000020.1"/>
</dbReference>
<evidence type="ECO:0000313" key="7">
    <source>
        <dbReference type="EMBL" id="RBP01209.1"/>
    </source>
</evidence>
<accession>A0A366EIC6</accession>
<organism evidence="7 8">
    <name type="scientific">Rossellomorea aquimaris</name>
    <dbReference type="NCBI Taxonomy" id="189382"/>
    <lineage>
        <taxon>Bacteria</taxon>
        <taxon>Bacillati</taxon>
        <taxon>Bacillota</taxon>
        <taxon>Bacilli</taxon>
        <taxon>Bacillales</taxon>
        <taxon>Bacillaceae</taxon>
        <taxon>Rossellomorea</taxon>
    </lineage>
</organism>
<dbReference type="GO" id="GO:0003677">
    <property type="term" value="F:DNA binding"/>
    <property type="evidence" value="ECO:0007669"/>
    <property type="project" value="UniProtKB-UniRule"/>
</dbReference>
<comment type="similarity">
    <text evidence="1">Belongs to the 'phage' integrase family.</text>
</comment>
<dbReference type="Pfam" id="PF13102">
    <property type="entry name" value="Phage_int_SAM_5"/>
    <property type="match status" value="1"/>
</dbReference>
<reference evidence="7 8" key="1">
    <citation type="submission" date="2018-06" db="EMBL/GenBank/DDBJ databases">
        <title>Freshwater and sediment microbial communities from various areas in North America, analyzing microbe dynamics in response to fracking.</title>
        <authorList>
            <person name="Lamendella R."/>
        </authorList>
    </citation>
    <scope>NUCLEOTIDE SEQUENCE [LARGE SCALE GENOMIC DNA]</scope>
    <source>
        <strain evidence="7 8">97B</strain>
    </source>
</reference>
<keyword evidence="2 4" id="KW-0238">DNA-binding</keyword>
<feature type="domain" description="Tyr recombinase" evidence="5">
    <location>
        <begin position="152"/>
        <end position="338"/>
    </location>
</feature>
<dbReference type="AlphaFoldDB" id="A0A366EIC6"/>
<dbReference type="GO" id="GO:0015074">
    <property type="term" value="P:DNA integration"/>
    <property type="evidence" value="ECO:0007669"/>
    <property type="project" value="InterPro"/>
</dbReference>
<dbReference type="SUPFAM" id="SSF56349">
    <property type="entry name" value="DNA breaking-rejoining enzymes"/>
    <property type="match status" value="1"/>
</dbReference>
<dbReference type="EMBL" id="QNRJ01000020">
    <property type="protein sequence ID" value="RBP01209.1"/>
    <property type="molecule type" value="Genomic_DNA"/>
</dbReference>
<evidence type="ECO:0000259" key="5">
    <source>
        <dbReference type="PROSITE" id="PS51898"/>
    </source>
</evidence>
<protein>
    <submittedName>
        <fullName evidence="7">Site-specific recombinase XerD</fullName>
    </submittedName>
</protein>
<dbReference type="InterPro" id="IPR044068">
    <property type="entry name" value="CB"/>
</dbReference>
<dbReference type="Pfam" id="PF00589">
    <property type="entry name" value="Phage_integrase"/>
    <property type="match status" value="1"/>
</dbReference>
<evidence type="ECO:0000256" key="3">
    <source>
        <dbReference type="ARBA" id="ARBA00023172"/>
    </source>
</evidence>
<dbReference type="Proteomes" id="UP000252118">
    <property type="component" value="Unassembled WGS sequence"/>
</dbReference>
<gene>
    <name evidence="7" type="ORF">DET59_12010</name>
</gene>
<keyword evidence="3" id="KW-0233">DNA recombination</keyword>
<dbReference type="InterPro" id="IPR002104">
    <property type="entry name" value="Integrase_catalytic"/>
</dbReference>
<proteinExistence type="inferred from homology"/>
<evidence type="ECO:0000256" key="2">
    <source>
        <dbReference type="ARBA" id="ARBA00023125"/>
    </source>
</evidence>
<sequence length="360" mass="42612">MMDHIQLNPNMDPETICKQYGIELKDFLNLLQGYRRLDSSKNASEIIEEFKGKIKKDLENEKKSETTYTYYTYFLNRFKTFLTNKTSNFCLLDVNEELMDEFFNTATNKEKISPGTKNTYQAIVNSLIEYAYTNRYISEDIRYRFETLKYETLPRYIPTSIIKEMLSYSLKTSSPFFNYTVIYFLIGTGCRISELVNIRIEDFKVEENVIFIRKAKGNKQRYIPMYPEVKNVIIKFLSRTGVREIKSNDSRHVFSKRIYDNRRPVLIRTIQKMVETMLLALGIEEDYCVHSFRHSFAVQSIKQGMRIEILQQVLGHTNIETTRIYTKLFPQDLQEEVIGKYPFPFEKLLSHMIGFEGLDE</sequence>
<evidence type="ECO:0000256" key="1">
    <source>
        <dbReference type="ARBA" id="ARBA00008857"/>
    </source>
</evidence>